<evidence type="ECO:0000256" key="1">
    <source>
        <dbReference type="SAM" id="SignalP"/>
    </source>
</evidence>
<dbReference type="PROSITE" id="PS00018">
    <property type="entry name" value="EF_HAND_1"/>
    <property type="match status" value="1"/>
</dbReference>
<accession>A0A7D7KW08</accession>
<keyword evidence="1" id="KW-0732">Signal</keyword>
<sequence length="131" mass="14779">MSIAMQLLLVVAAFCLCLSEGAPDGRVARAKQQRPTRGFKNLEMMTARGFGKRGRVSTRAELYGLDNFWETLAAPEREGQEMEDDKLESIPLDWFVNEIVNNPDFARSVVRKFVDINQDGVLSSDELLRNV</sequence>
<proteinExistence type="evidence at transcript level"/>
<name>A0A7D7KW08_GRAMO</name>
<evidence type="ECO:0000313" key="2">
    <source>
        <dbReference type="EMBL" id="QMS54681.1"/>
    </source>
</evidence>
<dbReference type="EMBL" id="MN622943">
    <property type="protein sequence ID" value="QMS54681.1"/>
    <property type="molecule type" value="mRNA"/>
</dbReference>
<feature type="chain" id="PRO_5027915607" evidence="1">
    <location>
        <begin position="22"/>
        <end position="131"/>
    </location>
</feature>
<feature type="signal peptide" evidence="1">
    <location>
        <begin position="1"/>
        <end position="21"/>
    </location>
</feature>
<protein>
    <submittedName>
        <fullName evidence="2">Allatotropin</fullName>
    </submittedName>
</protein>
<dbReference type="AlphaFoldDB" id="A0A7D7KW08"/>
<reference evidence="2" key="1">
    <citation type="submission" date="2019-10" db="EMBL/GenBank/DDBJ databases">
        <title>Identification and expression analysis of the neuropeptidome in oriental fruit moth, Grapholita molesta.</title>
        <authorList>
            <person name="Cheng J."/>
        </authorList>
    </citation>
    <scope>NUCLEOTIDE SEQUENCE</scope>
</reference>
<dbReference type="InterPro" id="IPR018247">
    <property type="entry name" value="EF_Hand_1_Ca_BS"/>
</dbReference>
<organism evidence="2">
    <name type="scientific">Grapholita molesta</name>
    <name type="common">Oriental fruit moth</name>
    <name type="synonym">Cydia molesta</name>
    <dbReference type="NCBI Taxonomy" id="192188"/>
    <lineage>
        <taxon>Eukaryota</taxon>
        <taxon>Metazoa</taxon>
        <taxon>Ecdysozoa</taxon>
        <taxon>Arthropoda</taxon>
        <taxon>Hexapoda</taxon>
        <taxon>Insecta</taxon>
        <taxon>Pterygota</taxon>
        <taxon>Neoptera</taxon>
        <taxon>Endopterygota</taxon>
        <taxon>Lepidoptera</taxon>
        <taxon>Glossata</taxon>
        <taxon>Ditrysia</taxon>
        <taxon>Tortricoidea</taxon>
        <taxon>Tortricidae</taxon>
        <taxon>Olethreutinae</taxon>
        <taxon>Grapholitini</taxon>
        <taxon>Grapholita</taxon>
    </lineage>
</organism>